<dbReference type="Bgee" id="ENSPPAG00000041977">
    <property type="expression patterns" value="Expressed in testis and 6 other cell types or tissues"/>
</dbReference>
<dbReference type="Proteomes" id="UP000240080">
    <property type="component" value="Chromosome 7"/>
</dbReference>
<accession>A0A2R9C9A1</accession>
<dbReference type="Ensembl" id="ENSPPAT00000061433.1">
    <property type="protein sequence ID" value="ENSPPAP00000038530.1"/>
    <property type="gene ID" value="ENSPPAG00000041977.1"/>
</dbReference>
<reference evidence="2" key="2">
    <citation type="submission" date="2025-08" db="UniProtKB">
        <authorList>
            <consortium name="Ensembl"/>
        </authorList>
    </citation>
    <scope>IDENTIFICATION</scope>
</reference>
<evidence type="ECO:0000256" key="1">
    <source>
        <dbReference type="SAM" id="MobiDB-lite"/>
    </source>
</evidence>
<protein>
    <submittedName>
        <fullName evidence="2">Uncharacterized protein</fullName>
    </submittedName>
</protein>
<name>A0A2R9C9A1_PANPA</name>
<dbReference type="GeneTree" id="ENSGT00940000156059"/>
<proteinExistence type="predicted"/>
<sequence>MAGSYPEGAPAVLADKRQQFGSRFLSDPARVFHHNAWDNVEWSEEQAAAAERKVQENSIQRVCQEKQGALKWALIGINSQRTAERALPERPGNRGRPGILYSWPDADLRSRAGQGGDEQGEKKAAL</sequence>
<dbReference type="EMBL" id="AJFE02016430">
    <property type="status" value="NOT_ANNOTATED_CDS"/>
    <property type="molecule type" value="Genomic_DNA"/>
</dbReference>
<keyword evidence="3" id="KW-1185">Reference proteome</keyword>
<feature type="compositionally biased region" description="Basic and acidic residues" evidence="1">
    <location>
        <begin position="83"/>
        <end position="92"/>
    </location>
</feature>
<dbReference type="AlphaFoldDB" id="A0A2R9C9A1"/>
<reference evidence="2" key="3">
    <citation type="submission" date="2025-09" db="UniProtKB">
        <authorList>
            <consortium name="Ensembl"/>
        </authorList>
    </citation>
    <scope>IDENTIFICATION</scope>
</reference>
<evidence type="ECO:0000313" key="3">
    <source>
        <dbReference type="Proteomes" id="UP000240080"/>
    </source>
</evidence>
<reference evidence="2 3" key="1">
    <citation type="journal article" date="2012" name="Nature">
        <title>The bonobo genome compared with the chimpanzee and human genomes.</title>
        <authorList>
            <person name="Prufer K."/>
            <person name="Munch K."/>
            <person name="Hellmann I."/>
            <person name="Akagi K."/>
            <person name="Miller J.R."/>
            <person name="Walenz B."/>
            <person name="Koren S."/>
            <person name="Sutton G."/>
            <person name="Kodira C."/>
            <person name="Winer R."/>
            <person name="Knight J.R."/>
            <person name="Mullikin J.C."/>
            <person name="Meader S.J."/>
            <person name="Ponting C.P."/>
            <person name="Lunter G."/>
            <person name="Higashino S."/>
            <person name="Hobolth A."/>
            <person name="Dutheil J."/>
            <person name="Karakoc E."/>
            <person name="Alkan C."/>
            <person name="Sajjadian S."/>
            <person name="Catacchio C.R."/>
            <person name="Ventura M."/>
            <person name="Marques-Bonet T."/>
            <person name="Eichler E.E."/>
            <person name="Andre C."/>
            <person name="Atencia R."/>
            <person name="Mugisha L."/>
            <person name="Junhold J."/>
            <person name="Patterson N."/>
            <person name="Siebauer M."/>
            <person name="Good J.M."/>
            <person name="Fischer A."/>
            <person name="Ptak S.E."/>
            <person name="Lachmann M."/>
            <person name="Symer D.E."/>
            <person name="Mailund T."/>
            <person name="Schierup M.H."/>
            <person name="Andres A.M."/>
            <person name="Kelso J."/>
            <person name="Paabo S."/>
        </authorList>
    </citation>
    <scope>NUCLEOTIDE SEQUENCE [LARGE SCALE GENOMIC DNA]</scope>
</reference>
<organism evidence="2 3">
    <name type="scientific">Pan paniscus</name>
    <name type="common">Pygmy chimpanzee</name>
    <name type="synonym">Bonobo</name>
    <dbReference type="NCBI Taxonomy" id="9597"/>
    <lineage>
        <taxon>Eukaryota</taxon>
        <taxon>Metazoa</taxon>
        <taxon>Chordata</taxon>
        <taxon>Craniata</taxon>
        <taxon>Vertebrata</taxon>
        <taxon>Euteleostomi</taxon>
        <taxon>Mammalia</taxon>
        <taxon>Eutheria</taxon>
        <taxon>Euarchontoglires</taxon>
        <taxon>Primates</taxon>
        <taxon>Haplorrhini</taxon>
        <taxon>Catarrhini</taxon>
        <taxon>Hominidae</taxon>
        <taxon>Pan</taxon>
    </lineage>
</organism>
<dbReference type="STRING" id="9597.ENSPPAP00000038530"/>
<evidence type="ECO:0000313" key="2">
    <source>
        <dbReference type="Ensembl" id="ENSPPAP00000038530.1"/>
    </source>
</evidence>
<feature type="region of interest" description="Disordered" evidence="1">
    <location>
        <begin position="83"/>
        <end position="126"/>
    </location>
</feature>